<dbReference type="EMBL" id="VGLS01000731">
    <property type="protein sequence ID" value="MBM3225937.1"/>
    <property type="molecule type" value="Genomic_DNA"/>
</dbReference>
<evidence type="ECO:0000256" key="5">
    <source>
        <dbReference type="ARBA" id="ARBA00022884"/>
    </source>
</evidence>
<dbReference type="Gene3D" id="3.40.50.410">
    <property type="entry name" value="von Willebrand factor, type A domain"/>
    <property type="match status" value="1"/>
</dbReference>
<dbReference type="Proteomes" id="UP000712673">
    <property type="component" value="Unassembled WGS sequence"/>
</dbReference>
<dbReference type="InterPro" id="IPR036465">
    <property type="entry name" value="vWFA_dom_sf"/>
</dbReference>
<dbReference type="GO" id="GO:0046872">
    <property type="term" value="F:metal ion binding"/>
    <property type="evidence" value="ECO:0007669"/>
    <property type="project" value="UniProtKB-KW"/>
</dbReference>
<dbReference type="InterPro" id="IPR056800">
    <property type="entry name" value="vWA_Ro60"/>
</dbReference>
<evidence type="ECO:0000256" key="6">
    <source>
        <dbReference type="ARBA" id="ARBA00023274"/>
    </source>
</evidence>
<evidence type="ECO:0000313" key="9">
    <source>
        <dbReference type="Proteomes" id="UP000712673"/>
    </source>
</evidence>
<keyword evidence="4" id="KW-0479">Metal-binding</keyword>
<dbReference type="GO" id="GO:0005737">
    <property type="term" value="C:cytoplasm"/>
    <property type="evidence" value="ECO:0007669"/>
    <property type="project" value="UniProtKB-SubCell"/>
</dbReference>
<dbReference type="InterPro" id="IPR040322">
    <property type="entry name" value="TROVE2"/>
</dbReference>
<dbReference type="Pfam" id="PF05731">
    <property type="entry name" value="TROVE"/>
    <property type="match status" value="1"/>
</dbReference>
<evidence type="ECO:0000256" key="4">
    <source>
        <dbReference type="ARBA" id="ARBA00022723"/>
    </source>
</evidence>
<protein>
    <submittedName>
        <fullName evidence="8">TROVE domain-containing protein</fullName>
    </submittedName>
</protein>
<dbReference type="PROSITE" id="PS50988">
    <property type="entry name" value="TROVE"/>
    <property type="match status" value="1"/>
</dbReference>
<comment type="caution">
    <text evidence="8">The sequence shown here is derived from an EMBL/GenBank/DDBJ whole genome shotgun (WGS) entry which is preliminary data.</text>
</comment>
<keyword evidence="6" id="KW-0687">Ribonucleoprotein</keyword>
<dbReference type="GO" id="GO:1990904">
    <property type="term" value="C:ribonucleoprotein complex"/>
    <property type="evidence" value="ECO:0007669"/>
    <property type="project" value="UniProtKB-KW"/>
</dbReference>
<keyword evidence="3" id="KW-0963">Cytoplasm</keyword>
<gene>
    <name evidence="8" type="ORF">FJZ47_19370</name>
</gene>
<dbReference type="SUPFAM" id="SSF53300">
    <property type="entry name" value="vWA-like"/>
    <property type="match status" value="1"/>
</dbReference>
<organism evidence="8 9">
    <name type="scientific">Tectimicrobiota bacterium</name>
    <dbReference type="NCBI Taxonomy" id="2528274"/>
    <lineage>
        <taxon>Bacteria</taxon>
        <taxon>Pseudomonadati</taxon>
        <taxon>Nitrospinota/Tectimicrobiota group</taxon>
        <taxon>Candidatus Tectimicrobiota</taxon>
    </lineage>
</organism>
<dbReference type="InterPro" id="IPR037214">
    <property type="entry name" value="TROVE_dom_sf"/>
</dbReference>
<evidence type="ECO:0000256" key="2">
    <source>
        <dbReference type="ARBA" id="ARBA00007814"/>
    </source>
</evidence>
<evidence type="ECO:0000256" key="1">
    <source>
        <dbReference type="ARBA" id="ARBA00004496"/>
    </source>
</evidence>
<evidence type="ECO:0000313" key="8">
    <source>
        <dbReference type="EMBL" id="MBM3225937.1"/>
    </source>
</evidence>
<reference evidence="8" key="1">
    <citation type="submission" date="2019-03" db="EMBL/GenBank/DDBJ databases">
        <title>Lake Tanganyika Metagenome-Assembled Genomes (MAGs).</title>
        <authorList>
            <person name="Tran P."/>
        </authorList>
    </citation>
    <scope>NUCLEOTIDE SEQUENCE</scope>
    <source>
        <strain evidence="8">K_DeepCast_65m_m2_066</strain>
    </source>
</reference>
<dbReference type="SUPFAM" id="SSF140864">
    <property type="entry name" value="TROVE domain-like"/>
    <property type="match status" value="1"/>
</dbReference>
<proteinExistence type="inferred from homology"/>
<comment type="similarity">
    <text evidence="2">Belongs to the Ro 60 kDa family.</text>
</comment>
<feature type="domain" description="TROVE" evidence="7">
    <location>
        <begin position="1"/>
        <end position="283"/>
    </location>
</feature>
<dbReference type="GO" id="GO:0003723">
    <property type="term" value="F:RNA binding"/>
    <property type="evidence" value="ECO:0007669"/>
    <property type="project" value="UniProtKB-KW"/>
</dbReference>
<accession>A0A937W6D1</accession>
<dbReference type="Pfam" id="PF25045">
    <property type="entry name" value="vWA_Ro60"/>
    <property type="match status" value="1"/>
</dbReference>
<evidence type="ECO:0000259" key="7">
    <source>
        <dbReference type="PROSITE" id="PS50988"/>
    </source>
</evidence>
<dbReference type="InterPro" id="IPR008858">
    <property type="entry name" value="TROVE_dom"/>
</dbReference>
<dbReference type="PANTHER" id="PTHR14202">
    <property type="entry name" value="60 KDA RIBONUCLEOPROTEIN SSA/RO"/>
    <property type="match status" value="1"/>
</dbReference>
<name>A0A937W6D1_UNCTE</name>
<sequence length="480" mass="52930">LVHRLASQEQKPPSPLLIQDRDFYSLEPTFLARTALYCRERGLMKDMPALLCVVLATKDCALLERIFPRVLDNARMLRTFIQILRSGVVGRKSFGTAVKRMIRQWLEARNDERLFQDSIGDHPSLADVIKMVHPKPQTASRAAFYGYCLGKAYDATALPALVQQYEAYKAGDRAMVPDVPFQMLTALQLGTLEWTAIARRAPWQMTRMNLNTFARHGVFTQEGLPELIAARLREARAIAKARVFPYQLLAAYTNVDAAVPTVVREALQDAMEIAIANVPQLPGKVYVCPDVSGSMASPVTGMRSGSTSAMRCIDVAALVAAAVVRKNPQAEVLPFEHTVVSLNLNARDSVMTNAMKLASIGGGGTNCSAPLALLNKRKARGDLVIFVSDNESWMDAGRGRGTATMAEWQAFKQRNHAARLVCLDIQPYVTTQAKEREDVLNIGGFSAQVFEVVSEFATGRLHADHWVGVIEAVELEESRS</sequence>
<comment type="subcellular location">
    <subcellularLocation>
        <location evidence="1">Cytoplasm</location>
    </subcellularLocation>
</comment>
<feature type="non-terminal residue" evidence="8">
    <location>
        <position position="1"/>
    </location>
</feature>
<keyword evidence="5" id="KW-0694">RNA-binding</keyword>
<dbReference type="AlphaFoldDB" id="A0A937W6D1"/>
<dbReference type="PANTHER" id="PTHR14202:SF0">
    <property type="entry name" value="RNA-BINDING PROTEIN RO60"/>
    <property type="match status" value="1"/>
</dbReference>
<evidence type="ECO:0000256" key="3">
    <source>
        <dbReference type="ARBA" id="ARBA00022490"/>
    </source>
</evidence>